<keyword evidence="6 11" id="KW-1133">Transmembrane helix</keyword>
<dbReference type="InterPro" id="IPR029044">
    <property type="entry name" value="Nucleotide-diphossugar_trans"/>
</dbReference>
<feature type="domain" description="Ricin B lectin" evidence="12">
    <location>
        <begin position="422"/>
        <end position="549"/>
    </location>
</feature>
<evidence type="ECO:0000256" key="8">
    <source>
        <dbReference type="ARBA" id="ARBA00023136"/>
    </source>
</evidence>
<evidence type="ECO:0000256" key="9">
    <source>
        <dbReference type="ARBA" id="ARBA00023157"/>
    </source>
</evidence>
<dbReference type="CDD" id="cd02510">
    <property type="entry name" value="pp-GalNAc-T"/>
    <property type="match status" value="1"/>
</dbReference>
<evidence type="ECO:0000256" key="2">
    <source>
        <dbReference type="ARBA" id="ARBA00005680"/>
    </source>
</evidence>
<evidence type="ECO:0000313" key="14">
    <source>
        <dbReference type="Proteomes" id="UP001217089"/>
    </source>
</evidence>
<evidence type="ECO:0000256" key="1">
    <source>
        <dbReference type="ARBA" id="ARBA00004323"/>
    </source>
</evidence>
<evidence type="ECO:0000256" key="6">
    <source>
        <dbReference type="ARBA" id="ARBA00022989"/>
    </source>
</evidence>
<keyword evidence="7 11" id="KW-0333">Golgi apparatus</keyword>
<dbReference type="Gene3D" id="3.90.550.10">
    <property type="entry name" value="Spore Coat Polysaccharide Biosynthesis Protein SpsA, Chain A"/>
    <property type="match status" value="1"/>
</dbReference>
<keyword evidence="8 11" id="KW-0472">Membrane</keyword>
<comment type="similarity">
    <text evidence="2 11">Belongs to the glycosyltransferase 2 family. GalNAc-T subfamily.</text>
</comment>
<dbReference type="PROSITE" id="PS50231">
    <property type="entry name" value="RICIN_B_LECTIN"/>
    <property type="match status" value="1"/>
</dbReference>
<dbReference type="Pfam" id="PF00652">
    <property type="entry name" value="Ricin_B_lectin"/>
    <property type="match status" value="1"/>
</dbReference>
<dbReference type="SUPFAM" id="SSF50370">
    <property type="entry name" value="Ricin B-like lectins"/>
    <property type="match status" value="1"/>
</dbReference>
<organism evidence="13 14">
    <name type="scientific">Tegillarca granosa</name>
    <name type="common">Malaysian cockle</name>
    <name type="synonym">Anadara granosa</name>
    <dbReference type="NCBI Taxonomy" id="220873"/>
    <lineage>
        <taxon>Eukaryota</taxon>
        <taxon>Metazoa</taxon>
        <taxon>Spiralia</taxon>
        <taxon>Lophotrochozoa</taxon>
        <taxon>Mollusca</taxon>
        <taxon>Bivalvia</taxon>
        <taxon>Autobranchia</taxon>
        <taxon>Pteriomorphia</taxon>
        <taxon>Arcoida</taxon>
        <taxon>Arcoidea</taxon>
        <taxon>Arcidae</taxon>
        <taxon>Tegillarca</taxon>
    </lineage>
</organism>
<evidence type="ECO:0000256" key="3">
    <source>
        <dbReference type="ARBA" id="ARBA00022692"/>
    </source>
</evidence>
<comment type="pathway">
    <text evidence="11">Protein modification; protein glycosylation.</text>
</comment>
<comment type="cofactor">
    <cofactor evidence="11">
        <name>Mn(2+)</name>
        <dbReference type="ChEBI" id="CHEBI:29035"/>
    </cofactor>
</comment>
<evidence type="ECO:0000256" key="11">
    <source>
        <dbReference type="RuleBase" id="RU361242"/>
    </source>
</evidence>
<evidence type="ECO:0000259" key="12">
    <source>
        <dbReference type="SMART" id="SM00458"/>
    </source>
</evidence>
<protein>
    <recommendedName>
        <fullName evidence="11">Polypeptide N-acetylgalactosaminyltransferase</fullName>
        <ecNumber evidence="11">2.4.1.-</ecNumber>
    </recommendedName>
    <alternativeName>
        <fullName evidence="11">Protein-UDP acetylgalactosaminyltransferase</fullName>
    </alternativeName>
</protein>
<dbReference type="EMBL" id="JARBDR010000923">
    <property type="protein sequence ID" value="KAJ8297612.1"/>
    <property type="molecule type" value="Genomic_DNA"/>
</dbReference>
<sequence>MRRNSITILKYLIFIGFFSFIGHLTIQYSYKENSDRLQINDLDYKSPEVTTIEMEQQKTGPGEHGKSIRLSPEDVAEKRRQLQSEPFSPYVSDMISLHRSLPDNRHPDCRKKKYLSKLPNVSVIIPFHNEYLSILMRTVWSILDRSPPGLVHEVILVDDFSKYCKEPLDSYVKKHFTNVRILRGTERLGLIRARILGARNATGEVLLFLDCHCEANVNWLPPLLEPIAEDYKTVVCPFIDVIDRETYNYRAQDEGMRGAFDWHFDYKRLPITEEDRKHPSEPFKSPVMAGGLFAISTKWFWELGGYDEGLEIWGGEQYELSFKIWQCGGMMVDAPCSRIGHIYGRHSPFDHDGKGNFVDKNYKRVAVVWMDEYAEYLYKRRPKCRTVDPGDVSEQKKIREKLNCKPFSWFMKEVAFDLQNYYPAVEPTPLASGKIINEDFTHREKAGRFTLQPCNDKISLQKFEYTFRKDIRLATKHVNCFDVSHSQDEALTLFGCHGQGGYQEFIYSLSTKTIFHPSTNHCLDYDSESLELFMKPCDKNISSQKWKFDNIDEAEIKKILNKEQ</sequence>
<dbReference type="PANTHER" id="PTHR11675">
    <property type="entry name" value="N-ACETYLGALACTOSAMINYLTRANSFERASE"/>
    <property type="match status" value="1"/>
</dbReference>
<name>A0ABQ9E227_TEGGR</name>
<dbReference type="SMART" id="SM00458">
    <property type="entry name" value="RICIN"/>
    <property type="match status" value="1"/>
</dbReference>
<reference evidence="13 14" key="1">
    <citation type="submission" date="2022-12" db="EMBL/GenBank/DDBJ databases">
        <title>Chromosome-level genome of Tegillarca granosa.</title>
        <authorList>
            <person name="Kim J."/>
        </authorList>
    </citation>
    <scope>NUCLEOTIDE SEQUENCE [LARGE SCALE GENOMIC DNA]</scope>
    <source>
        <strain evidence="13">Teg-2019</strain>
        <tissue evidence="13">Adductor muscle</tissue>
    </source>
</reference>
<dbReference type="Proteomes" id="UP001217089">
    <property type="component" value="Unassembled WGS sequence"/>
</dbReference>
<keyword evidence="4 11" id="KW-0430">Lectin</keyword>
<keyword evidence="14" id="KW-1185">Reference proteome</keyword>
<dbReference type="InterPro" id="IPR035992">
    <property type="entry name" value="Ricin_B-like_lectins"/>
</dbReference>
<dbReference type="InterPro" id="IPR045885">
    <property type="entry name" value="GalNAc-T"/>
</dbReference>
<keyword evidence="10" id="KW-0325">Glycoprotein</keyword>
<keyword evidence="3 11" id="KW-0812">Transmembrane</keyword>
<keyword evidence="11" id="KW-0464">Manganese</keyword>
<keyword evidence="5" id="KW-0735">Signal-anchor</keyword>
<dbReference type="Gene3D" id="2.80.10.50">
    <property type="match status" value="1"/>
</dbReference>
<dbReference type="InterPro" id="IPR001173">
    <property type="entry name" value="Glyco_trans_2-like"/>
</dbReference>
<feature type="transmembrane region" description="Helical" evidence="11">
    <location>
        <begin position="12"/>
        <end position="30"/>
    </location>
</feature>
<comment type="subcellular location">
    <subcellularLocation>
        <location evidence="1 11">Golgi apparatus membrane</location>
        <topology evidence="1 11">Single-pass type II membrane protein</topology>
    </subcellularLocation>
</comment>
<comment type="caution">
    <text evidence="13">The sequence shown here is derived from an EMBL/GenBank/DDBJ whole genome shotgun (WGS) entry which is preliminary data.</text>
</comment>
<evidence type="ECO:0000256" key="7">
    <source>
        <dbReference type="ARBA" id="ARBA00023034"/>
    </source>
</evidence>
<keyword evidence="11" id="KW-0328">Glycosyltransferase</keyword>
<keyword evidence="11" id="KW-0808">Transferase</keyword>
<evidence type="ECO:0000256" key="10">
    <source>
        <dbReference type="ARBA" id="ARBA00023180"/>
    </source>
</evidence>
<evidence type="ECO:0000313" key="13">
    <source>
        <dbReference type="EMBL" id="KAJ8297612.1"/>
    </source>
</evidence>
<evidence type="ECO:0000256" key="5">
    <source>
        <dbReference type="ARBA" id="ARBA00022968"/>
    </source>
</evidence>
<keyword evidence="9 11" id="KW-1015">Disulfide bond</keyword>
<dbReference type="Pfam" id="PF00535">
    <property type="entry name" value="Glycos_transf_2"/>
    <property type="match status" value="1"/>
</dbReference>
<dbReference type="PANTHER" id="PTHR11675:SF134">
    <property type="entry name" value="N-ACETYLGALACTOSAMINYLTRANSFERASE 4-RELATED"/>
    <property type="match status" value="1"/>
</dbReference>
<gene>
    <name evidence="13" type="ORF">KUTeg_024143</name>
</gene>
<evidence type="ECO:0000256" key="4">
    <source>
        <dbReference type="ARBA" id="ARBA00022734"/>
    </source>
</evidence>
<dbReference type="SUPFAM" id="SSF53448">
    <property type="entry name" value="Nucleotide-diphospho-sugar transferases"/>
    <property type="match status" value="1"/>
</dbReference>
<accession>A0ABQ9E227</accession>
<dbReference type="EC" id="2.4.1.-" evidence="11"/>
<proteinExistence type="inferred from homology"/>
<dbReference type="InterPro" id="IPR000772">
    <property type="entry name" value="Ricin_B_lectin"/>
</dbReference>